<evidence type="ECO:0000256" key="6">
    <source>
        <dbReference type="HAMAP-Rule" id="MF_00365"/>
    </source>
</evidence>
<dbReference type="InterPro" id="IPR042174">
    <property type="entry name" value="RecF_2"/>
</dbReference>
<dbReference type="AlphaFoldDB" id="A0A969W5X4"/>
<dbReference type="GO" id="GO:0009432">
    <property type="term" value="P:SOS response"/>
    <property type="evidence" value="ECO:0007669"/>
    <property type="project" value="UniProtKB-UniRule"/>
</dbReference>
<evidence type="ECO:0000313" key="8">
    <source>
        <dbReference type="EMBL" id="NKF21152.1"/>
    </source>
</evidence>
<keyword evidence="6" id="KW-0227">DNA damage</keyword>
<protein>
    <recommendedName>
        <fullName evidence="6">DNA replication and repair protein RecF</fullName>
    </recommendedName>
</protein>
<keyword evidence="3 6" id="KW-0547">Nucleotide-binding</keyword>
<dbReference type="Proteomes" id="UP000653472">
    <property type="component" value="Unassembled WGS sequence"/>
</dbReference>
<dbReference type="PANTHER" id="PTHR32182">
    <property type="entry name" value="DNA REPLICATION AND REPAIR PROTEIN RECF"/>
    <property type="match status" value="1"/>
</dbReference>
<evidence type="ECO:0000256" key="5">
    <source>
        <dbReference type="ARBA" id="ARBA00023125"/>
    </source>
</evidence>
<feature type="binding site" evidence="6">
    <location>
        <begin position="30"/>
        <end position="37"/>
    </location>
    <ligand>
        <name>ATP</name>
        <dbReference type="ChEBI" id="CHEBI:30616"/>
    </ligand>
</feature>
<keyword evidence="2 6" id="KW-0235">DNA replication</keyword>
<name>A0A969W5X4_9GAMM</name>
<accession>A0A969W5X4</accession>
<evidence type="ECO:0000259" key="7">
    <source>
        <dbReference type="Pfam" id="PF02463"/>
    </source>
</evidence>
<evidence type="ECO:0000256" key="4">
    <source>
        <dbReference type="ARBA" id="ARBA00022840"/>
    </source>
</evidence>
<dbReference type="InterPro" id="IPR027417">
    <property type="entry name" value="P-loop_NTPase"/>
</dbReference>
<reference evidence="8" key="1">
    <citation type="submission" date="2020-03" db="EMBL/GenBank/DDBJ databases">
        <title>Solimonas marina sp. nov., isolated from deep seawater of the Pacific Ocean.</title>
        <authorList>
            <person name="Liu X."/>
            <person name="Lai Q."/>
            <person name="Sun F."/>
            <person name="Gai Y."/>
            <person name="Li G."/>
            <person name="Shao Z."/>
        </authorList>
    </citation>
    <scope>NUCLEOTIDE SEQUENCE</scope>
    <source>
        <strain evidence="8">C16B3</strain>
    </source>
</reference>
<dbReference type="PANTHER" id="PTHR32182:SF0">
    <property type="entry name" value="DNA REPLICATION AND REPAIR PROTEIN RECF"/>
    <property type="match status" value="1"/>
</dbReference>
<evidence type="ECO:0000313" key="9">
    <source>
        <dbReference type="Proteomes" id="UP000653472"/>
    </source>
</evidence>
<sequence length="353" mass="39835">MRIVQLKAENFRRFERLSLPLSSRLNLFVGENAAGKTSLLEMLYCLNRARSFRGNVMSELAGPASRQWTVFGASEDHDGLPHTSGVQWNGDALDIRVDRSAVRSMELLRLCPTQILEPGMHRVVLEGPTYRRSFIDWGVFHVEHSFLPTWRRYRRALKQRNQLLRTRRSSNEVAAWEPELAESGEALHALRVRHLASIATAVNERIRSFLDEGEWTFDLNPGWKADVALREALAQHRARDQELGTTSAGPHRAELKIRADARSVRNRISRGQQKLLLAAMLLAQCDEIARSSGRAPIVLIDDFTAELAPRFQARLADALAGYAGQSFVTAFEPVPSLDAVATMFHVEHGKVRR</sequence>
<dbReference type="RefSeq" id="WP_168146387.1">
    <property type="nucleotide sequence ID" value="NZ_JAAVXB010000001.1"/>
</dbReference>
<dbReference type="EMBL" id="JAAVXB010000001">
    <property type="protein sequence ID" value="NKF21152.1"/>
    <property type="molecule type" value="Genomic_DNA"/>
</dbReference>
<dbReference type="GO" id="GO:0005524">
    <property type="term" value="F:ATP binding"/>
    <property type="evidence" value="ECO:0007669"/>
    <property type="project" value="UniProtKB-UniRule"/>
</dbReference>
<organism evidence="8 9">
    <name type="scientific">Solimonas marina</name>
    <dbReference type="NCBI Taxonomy" id="2714601"/>
    <lineage>
        <taxon>Bacteria</taxon>
        <taxon>Pseudomonadati</taxon>
        <taxon>Pseudomonadota</taxon>
        <taxon>Gammaproteobacteria</taxon>
        <taxon>Nevskiales</taxon>
        <taxon>Nevskiaceae</taxon>
        <taxon>Solimonas</taxon>
    </lineage>
</organism>
<dbReference type="SUPFAM" id="SSF52540">
    <property type="entry name" value="P-loop containing nucleoside triphosphate hydrolases"/>
    <property type="match status" value="1"/>
</dbReference>
<proteinExistence type="inferred from homology"/>
<keyword evidence="9" id="KW-1185">Reference proteome</keyword>
<dbReference type="Gene3D" id="3.40.50.300">
    <property type="entry name" value="P-loop containing nucleotide triphosphate hydrolases"/>
    <property type="match status" value="1"/>
</dbReference>
<dbReference type="GO" id="GO:0006260">
    <property type="term" value="P:DNA replication"/>
    <property type="evidence" value="ECO:0007669"/>
    <property type="project" value="UniProtKB-UniRule"/>
</dbReference>
<keyword evidence="6" id="KW-0234">DNA repair</keyword>
<comment type="subcellular location">
    <subcellularLocation>
        <location evidence="6">Cytoplasm</location>
    </subcellularLocation>
</comment>
<dbReference type="NCBIfam" id="TIGR00611">
    <property type="entry name" value="recf"/>
    <property type="match status" value="1"/>
</dbReference>
<dbReference type="InterPro" id="IPR001238">
    <property type="entry name" value="DNA-binding_RecF"/>
</dbReference>
<keyword evidence="4 6" id="KW-0067">ATP-binding</keyword>
<dbReference type="GO" id="GO:0006302">
    <property type="term" value="P:double-strand break repair"/>
    <property type="evidence" value="ECO:0007669"/>
    <property type="project" value="TreeGrafter"/>
</dbReference>
<dbReference type="GO" id="GO:0003697">
    <property type="term" value="F:single-stranded DNA binding"/>
    <property type="evidence" value="ECO:0007669"/>
    <property type="project" value="UniProtKB-UniRule"/>
</dbReference>
<feature type="domain" description="RecF/RecN/SMC N-terminal" evidence="7">
    <location>
        <begin position="3"/>
        <end position="334"/>
    </location>
</feature>
<dbReference type="InterPro" id="IPR003395">
    <property type="entry name" value="RecF/RecN/SMC_N"/>
</dbReference>
<comment type="caution">
    <text evidence="8">The sequence shown here is derived from an EMBL/GenBank/DDBJ whole genome shotgun (WGS) entry which is preliminary data.</text>
</comment>
<dbReference type="Gene3D" id="1.20.1050.90">
    <property type="entry name" value="RecF/RecN/SMC, N-terminal domain"/>
    <property type="match status" value="1"/>
</dbReference>
<dbReference type="Pfam" id="PF02463">
    <property type="entry name" value="SMC_N"/>
    <property type="match status" value="1"/>
</dbReference>
<dbReference type="GO" id="GO:0005737">
    <property type="term" value="C:cytoplasm"/>
    <property type="evidence" value="ECO:0007669"/>
    <property type="project" value="UniProtKB-SubCell"/>
</dbReference>
<evidence type="ECO:0000256" key="1">
    <source>
        <dbReference type="ARBA" id="ARBA00022490"/>
    </source>
</evidence>
<gene>
    <name evidence="6 8" type="primary">recF</name>
    <name evidence="8" type="ORF">G7Y82_02405</name>
</gene>
<dbReference type="HAMAP" id="MF_00365">
    <property type="entry name" value="RecF"/>
    <property type="match status" value="1"/>
</dbReference>
<evidence type="ECO:0000256" key="3">
    <source>
        <dbReference type="ARBA" id="ARBA00022741"/>
    </source>
</evidence>
<keyword evidence="6" id="KW-0742">SOS response</keyword>
<comment type="similarity">
    <text evidence="6">Belongs to the RecF family.</text>
</comment>
<keyword evidence="1 6" id="KW-0963">Cytoplasm</keyword>
<evidence type="ECO:0000256" key="2">
    <source>
        <dbReference type="ARBA" id="ARBA00022705"/>
    </source>
</evidence>
<dbReference type="GO" id="GO:0000731">
    <property type="term" value="P:DNA synthesis involved in DNA repair"/>
    <property type="evidence" value="ECO:0007669"/>
    <property type="project" value="TreeGrafter"/>
</dbReference>
<keyword evidence="5 6" id="KW-0238">DNA-binding</keyword>
<comment type="function">
    <text evidence="6">The RecF protein is involved in DNA metabolism; it is required for DNA replication and normal SOS inducibility. RecF binds preferentially to single-stranded, linear DNA. It also seems to bind ATP.</text>
</comment>